<keyword evidence="4" id="KW-0812">Transmembrane</keyword>
<dbReference type="EMBL" id="CAJFDH010000002">
    <property type="protein sequence ID" value="CAD5209000.1"/>
    <property type="molecule type" value="Genomic_DNA"/>
</dbReference>
<keyword evidence="4" id="KW-1133">Transmembrane helix</keyword>
<dbReference type="InterPro" id="IPR043129">
    <property type="entry name" value="ATPase_NBD"/>
</dbReference>
<sequence>MAYIQTIFFSSVFLAVFVGYLANRWGYNLPLPKPKAVGIDLGTTFSSVAIHQAINGKTDIIDDVLGKKSIPSVVSFLPNGTVLVGTLAVEHLEVYPKNTIYDAKRFIGKTFDESDPQFKADRDRYPFEIKLDENKRAYFRVELEEGERNLYPEEIGSLIITYLKNAVEMARQISFKNLVISVPAEFAGSQRNKTREAAEMAGFNVWRVISEPTAAALAYGLDKKSGVTFVIVVDLGGGTMDVAVLMLQGGMFVTQSLAGNNRLGGQDFNNLVQNFIVQKIELQSNTKLTNREDLQQLRLAIEQAKIRLTDRHETWIRINLKQTGRFEYLFTREEFETVCDSLFDAVVDPIEAALEDAELKPTDIDEIVLVGGSTQMPKVRQIVGRMFGKTPNFGINPELAVVTGVAVQADVLAGGWPLKVAALELGSGHRKRHIYSKDAAHNRIHDTEKLDL</sequence>
<accession>A0A811K0J7</accession>
<dbReference type="PROSITE" id="PS01036">
    <property type="entry name" value="HSP70_3"/>
    <property type="match status" value="1"/>
</dbReference>
<dbReference type="Proteomes" id="UP000783686">
    <property type="component" value="Unassembled WGS sequence"/>
</dbReference>
<keyword evidence="2" id="KW-0547">Nucleotide-binding</keyword>
<dbReference type="Pfam" id="PF00012">
    <property type="entry name" value="HSP70"/>
    <property type="match status" value="1"/>
</dbReference>
<evidence type="ECO:0000256" key="3">
    <source>
        <dbReference type="ARBA" id="ARBA00022840"/>
    </source>
</evidence>
<dbReference type="Gene3D" id="3.90.640.10">
    <property type="entry name" value="Actin, Chain A, domain 4"/>
    <property type="match status" value="1"/>
</dbReference>
<dbReference type="PANTHER" id="PTHR19375">
    <property type="entry name" value="HEAT SHOCK PROTEIN 70KDA"/>
    <property type="match status" value="1"/>
</dbReference>
<dbReference type="OrthoDB" id="2401965at2759"/>
<dbReference type="InterPro" id="IPR013126">
    <property type="entry name" value="Hsp_70_fam"/>
</dbReference>
<comment type="similarity">
    <text evidence="1">Belongs to the heat shock protein 70 family.</text>
</comment>
<dbReference type="GO" id="GO:0140662">
    <property type="term" value="F:ATP-dependent protein folding chaperone"/>
    <property type="evidence" value="ECO:0007669"/>
    <property type="project" value="InterPro"/>
</dbReference>
<dbReference type="EMBL" id="CAJFCW020000002">
    <property type="protein sequence ID" value="CAG9088232.1"/>
    <property type="molecule type" value="Genomic_DNA"/>
</dbReference>
<evidence type="ECO:0000313" key="5">
    <source>
        <dbReference type="EMBL" id="CAD5209000.1"/>
    </source>
</evidence>
<name>A0A811K0J7_9BILA</name>
<dbReference type="PRINTS" id="PR00301">
    <property type="entry name" value="HEATSHOCK70"/>
</dbReference>
<evidence type="ECO:0000256" key="4">
    <source>
        <dbReference type="SAM" id="Phobius"/>
    </source>
</evidence>
<evidence type="ECO:0008006" key="7">
    <source>
        <dbReference type="Google" id="ProtNLM"/>
    </source>
</evidence>
<dbReference type="SUPFAM" id="SSF53067">
    <property type="entry name" value="Actin-like ATPase domain"/>
    <property type="match status" value="2"/>
</dbReference>
<dbReference type="FunFam" id="3.90.640.10:FF:000003">
    <property type="entry name" value="Molecular chaperone DnaK"/>
    <property type="match status" value="1"/>
</dbReference>
<organism evidence="5 6">
    <name type="scientific">Bursaphelenchus okinawaensis</name>
    <dbReference type="NCBI Taxonomy" id="465554"/>
    <lineage>
        <taxon>Eukaryota</taxon>
        <taxon>Metazoa</taxon>
        <taxon>Ecdysozoa</taxon>
        <taxon>Nematoda</taxon>
        <taxon>Chromadorea</taxon>
        <taxon>Rhabditida</taxon>
        <taxon>Tylenchina</taxon>
        <taxon>Tylenchomorpha</taxon>
        <taxon>Aphelenchoidea</taxon>
        <taxon>Aphelenchoididae</taxon>
        <taxon>Bursaphelenchus</taxon>
    </lineage>
</organism>
<keyword evidence="3" id="KW-0067">ATP-binding</keyword>
<reference evidence="5" key="1">
    <citation type="submission" date="2020-09" db="EMBL/GenBank/DDBJ databases">
        <authorList>
            <person name="Kikuchi T."/>
        </authorList>
    </citation>
    <scope>NUCLEOTIDE SEQUENCE</scope>
    <source>
        <strain evidence="5">SH1</strain>
    </source>
</reference>
<dbReference type="AlphaFoldDB" id="A0A811K0J7"/>
<evidence type="ECO:0000313" key="6">
    <source>
        <dbReference type="Proteomes" id="UP000614601"/>
    </source>
</evidence>
<dbReference type="Proteomes" id="UP000614601">
    <property type="component" value="Unassembled WGS sequence"/>
</dbReference>
<gene>
    <name evidence="5" type="ORF">BOKJ2_LOCUS2461</name>
</gene>
<comment type="caution">
    <text evidence="5">The sequence shown here is derived from an EMBL/GenBank/DDBJ whole genome shotgun (WGS) entry which is preliminary data.</text>
</comment>
<evidence type="ECO:0000256" key="2">
    <source>
        <dbReference type="ARBA" id="ARBA00022741"/>
    </source>
</evidence>
<dbReference type="Gene3D" id="3.30.420.40">
    <property type="match status" value="2"/>
</dbReference>
<feature type="transmembrane region" description="Helical" evidence="4">
    <location>
        <begin position="6"/>
        <end position="23"/>
    </location>
</feature>
<keyword evidence="4" id="KW-0472">Membrane</keyword>
<dbReference type="GO" id="GO:0005524">
    <property type="term" value="F:ATP binding"/>
    <property type="evidence" value="ECO:0007669"/>
    <property type="project" value="UniProtKB-KW"/>
</dbReference>
<keyword evidence="6" id="KW-1185">Reference proteome</keyword>
<protein>
    <recommendedName>
        <fullName evidence="7">Heat shock 70 kDa protein 13</fullName>
    </recommendedName>
</protein>
<dbReference type="GO" id="GO:0006950">
    <property type="term" value="P:response to stress"/>
    <property type="evidence" value="ECO:0007669"/>
    <property type="project" value="UniProtKB-ARBA"/>
</dbReference>
<dbReference type="PROSITE" id="PS00297">
    <property type="entry name" value="HSP70_1"/>
    <property type="match status" value="1"/>
</dbReference>
<evidence type="ECO:0000256" key="1">
    <source>
        <dbReference type="ARBA" id="ARBA00007381"/>
    </source>
</evidence>
<dbReference type="InterPro" id="IPR018181">
    <property type="entry name" value="Heat_shock_70_CS"/>
</dbReference>
<proteinExistence type="inferred from homology"/>